<evidence type="ECO:0000313" key="1">
    <source>
        <dbReference type="EMBL" id="AES96552.1"/>
    </source>
</evidence>
<gene>
    <name evidence="1" type="ordered locus">MTR_5g038480</name>
</gene>
<evidence type="ECO:0000313" key="3">
    <source>
        <dbReference type="Proteomes" id="UP000002051"/>
    </source>
</evidence>
<dbReference type="HOGENOM" id="CLU_082252_1_1_1"/>
<name>G7K9T1_MEDTR</name>
<dbReference type="EMBL" id="CM001221">
    <property type="protein sequence ID" value="AES96552.1"/>
    <property type="molecule type" value="Genomic_DNA"/>
</dbReference>
<reference evidence="1 3" key="1">
    <citation type="journal article" date="2011" name="Nature">
        <title>The Medicago genome provides insight into the evolution of rhizobial symbioses.</title>
        <authorList>
            <person name="Young N.D."/>
            <person name="Debelle F."/>
            <person name="Oldroyd G.E."/>
            <person name="Geurts R."/>
            <person name="Cannon S.B."/>
            <person name="Udvardi M.K."/>
            <person name="Benedito V.A."/>
            <person name="Mayer K.F."/>
            <person name="Gouzy J."/>
            <person name="Schoof H."/>
            <person name="Van de Peer Y."/>
            <person name="Proost S."/>
            <person name="Cook D.R."/>
            <person name="Meyers B.C."/>
            <person name="Spannagl M."/>
            <person name="Cheung F."/>
            <person name="De Mita S."/>
            <person name="Krishnakumar V."/>
            <person name="Gundlach H."/>
            <person name="Zhou S."/>
            <person name="Mudge J."/>
            <person name="Bharti A.K."/>
            <person name="Murray J.D."/>
            <person name="Naoumkina M.A."/>
            <person name="Rosen B."/>
            <person name="Silverstein K.A."/>
            <person name="Tang H."/>
            <person name="Rombauts S."/>
            <person name="Zhao P.X."/>
            <person name="Zhou P."/>
            <person name="Barbe V."/>
            <person name="Bardou P."/>
            <person name="Bechner M."/>
            <person name="Bellec A."/>
            <person name="Berger A."/>
            <person name="Berges H."/>
            <person name="Bidwell S."/>
            <person name="Bisseling T."/>
            <person name="Choisne N."/>
            <person name="Couloux A."/>
            <person name="Denny R."/>
            <person name="Deshpande S."/>
            <person name="Dai X."/>
            <person name="Doyle J.J."/>
            <person name="Dudez A.M."/>
            <person name="Farmer A.D."/>
            <person name="Fouteau S."/>
            <person name="Franken C."/>
            <person name="Gibelin C."/>
            <person name="Gish J."/>
            <person name="Goldstein S."/>
            <person name="Gonzalez A.J."/>
            <person name="Green P.J."/>
            <person name="Hallab A."/>
            <person name="Hartog M."/>
            <person name="Hua A."/>
            <person name="Humphray S.J."/>
            <person name="Jeong D.H."/>
            <person name="Jing Y."/>
            <person name="Jocker A."/>
            <person name="Kenton S.M."/>
            <person name="Kim D.J."/>
            <person name="Klee K."/>
            <person name="Lai H."/>
            <person name="Lang C."/>
            <person name="Lin S."/>
            <person name="Macmil S.L."/>
            <person name="Magdelenat G."/>
            <person name="Matthews L."/>
            <person name="McCorrison J."/>
            <person name="Monaghan E.L."/>
            <person name="Mun J.H."/>
            <person name="Najar F.Z."/>
            <person name="Nicholson C."/>
            <person name="Noirot C."/>
            <person name="O'Bleness M."/>
            <person name="Paule C.R."/>
            <person name="Poulain J."/>
            <person name="Prion F."/>
            <person name="Qin B."/>
            <person name="Qu C."/>
            <person name="Retzel E.F."/>
            <person name="Riddle C."/>
            <person name="Sallet E."/>
            <person name="Samain S."/>
            <person name="Samson N."/>
            <person name="Sanders I."/>
            <person name="Saurat O."/>
            <person name="Scarpelli C."/>
            <person name="Schiex T."/>
            <person name="Segurens B."/>
            <person name="Severin A.J."/>
            <person name="Sherrier D.J."/>
            <person name="Shi R."/>
            <person name="Sims S."/>
            <person name="Singer S.R."/>
            <person name="Sinharoy S."/>
            <person name="Sterck L."/>
            <person name="Viollet A."/>
            <person name="Wang B.B."/>
            <person name="Wang K."/>
            <person name="Wang M."/>
            <person name="Wang X."/>
            <person name="Warfsmann J."/>
            <person name="Weissenbach J."/>
            <person name="White D.D."/>
            <person name="White J.D."/>
            <person name="Wiley G.B."/>
            <person name="Wincker P."/>
            <person name="Xing Y."/>
            <person name="Yang L."/>
            <person name="Yao Z."/>
            <person name="Ying F."/>
            <person name="Zhai J."/>
            <person name="Zhou L."/>
            <person name="Zuber A."/>
            <person name="Denarie J."/>
            <person name="Dixon R.A."/>
            <person name="May G.D."/>
            <person name="Schwartz D.C."/>
            <person name="Rogers J."/>
            <person name="Quetier F."/>
            <person name="Town C.D."/>
            <person name="Roe B.A."/>
        </authorList>
    </citation>
    <scope>NUCLEOTIDE SEQUENCE [LARGE SCALE GENOMIC DNA]</scope>
    <source>
        <strain evidence="1">A17</strain>
        <strain evidence="2 3">cv. Jemalong A17</strain>
    </source>
</reference>
<reference evidence="1 3" key="2">
    <citation type="journal article" date="2014" name="BMC Genomics">
        <title>An improved genome release (version Mt4.0) for the model legume Medicago truncatula.</title>
        <authorList>
            <person name="Tang H."/>
            <person name="Krishnakumar V."/>
            <person name="Bidwell S."/>
            <person name="Rosen B."/>
            <person name="Chan A."/>
            <person name="Zhou S."/>
            <person name="Gentzbittel L."/>
            <person name="Childs K.L."/>
            <person name="Yandell M."/>
            <person name="Gundlach H."/>
            <person name="Mayer K.F."/>
            <person name="Schwartz D.C."/>
            <person name="Town C.D."/>
        </authorList>
    </citation>
    <scope>GENOME REANNOTATION</scope>
    <source>
        <strain evidence="2 3">cv. Jemalong A17</strain>
    </source>
</reference>
<reference evidence="2" key="3">
    <citation type="submission" date="2015-04" db="UniProtKB">
        <authorList>
            <consortium name="EnsemblPlants"/>
        </authorList>
    </citation>
    <scope>IDENTIFICATION</scope>
    <source>
        <strain evidence="2">cv. Jemalong A17</strain>
    </source>
</reference>
<dbReference type="Proteomes" id="UP000002051">
    <property type="component" value="Chromosome 5"/>
</dbReference>
<proteinExistence type="predicted"/>
<sequence length="143" mass="16487">MCALGWEVGGEAWSWRRILWAWEEELIVECSHLVNNVVLQTDVLERWQWDPDIDGGYTVSGAYHILTAQNRPSKSGCGHDESASHLILHCDIFDSLWQNVRSWIGVSGVEPYDICDHFFKFTHHIGSSKKRTSFLQLIWLLCV</sequence>
<dbReference type="PaxDb" id="3880-AES96552"/>
<evidence type="ECO:0000313" key="2">
    <source>
        <dbReference type="EnsemblPlants" id="AES96552"/>
    </source>
</evidence>
<accession>G7K9T1</accession>
<dbReference type="EnsemblPlants" id="AES96552">
    <property type="protein sequence ID" value="AES96552"/>
    <property type="gene ID" value="MTR_5g038480"/>
</dbReference>
<evidence type="ECO:0008006" key="4">
    <source>
        <dbReference type="Google" id="ProtNLM"/>
    </source>
</evidence>
<keyword evidence="3" id="KW-1185">Reference proteome</keyword>
<organism evidence="1 3">
    <name type="scientific">Medicago truncatula</name>
    <name type="common">Barrel medic</name>
    <name type="synonym">Medicago tribuloides</name>
    <dbReference type="NCBI Taxonomy" id="3880"/>
    <lineage>
        <taxon>Eukaryota</taxon>
        <taxon>Viridiplantae</taxon>
        <taxon>Streptophyta</taxon>
        <taxon>Embryophyta</taxon>
        <taxon>Tracheophyta</taxon>
        <taxon>Spermatophyta</taxon>
        <taxon>Magnoliopsida</taxon>
        <taxon>eudicotyledons</taxon>
        <taxon>Gunneridae</taxon>
        <taxon>Pentapetalae</taxon>
        <taxon>rosids</taxon>
        <taxon>fabids</taxon>
        <taxon>Fabales</taxon>
        <taxon>Fabaceae</taxon>
        <taxon>Papilionoideae</taxon>
        <taxon>50 kb inversion clade</taxon>
        <taxon>NPAAA clade</taxon>
        <taxon>Hologalegina</taxon>
        <taxon>IRL clade</taxon>
        <taxon>Trifolieae</taxon>
        <taxon>Medicago</taxon>
    </lineage>
</organism>
<dbReference type="PANTHER" id="PTHR36617:SF5">
    <property type="entry name" value="OS05G0421675 PROTEIN"/>
    <property type="match status" value="1"/>
</dbReference>
<protein>
    <recommendedName>
        <fullName evidence="4">Reverse transcriptase zinc-binding domain-containing protein</fullName>
    </recommendedName>
</protein>
<dbReference type="PANTHER" id="PTHR36617">
    <property type="entry name" value="PROTEIN, PUTATIVE-RELATED"/>
    <property type="match status" value="1"/>
</dbReference>
<dbReference type="AlphaFoldDB" id="G7K9T1"/>